<feature type="compositionally biased region" description="Basic residues" evidence="1">
    <location>
        <begin position="66"/>
        <end position="76"/>
    </location>
</feature>
<evidence type="ECO:0000313" key="3">
    <source>
        <dbReference type="Proteomes" id="UP000230002"/>
    </source>
</evidence>
<reference evidence="2 3" key="1">
    <citation type="journal article" date="2015" name="Sci. Rep.">
        <title>Chromosome-level genome map provides insights into diverse defense mechanisms in the medicinal fungus Ganoderma sinense.</title>
        <authorList>
            <person name="Zhu Y."/>
            <person name="Xu J."/>
            <person name="Sun C."/>
            <person name="Zhou S."/>
            <person name="Xu H."/>
            <person name="Nelson D.R."/>
            <person name="Qian J."/>
            <person name="Song J."/>
            <person name="Luo H."/>
            <person name="Xiang L."/>
            <person name="Li Y."/>
            <person name="Xu Z."/>
            <person name="Ji A."/>
            <person name="Wang L."/>
            <person name="Lu S."/>
            <person name="Hayward A."/>
            <person name="Sun W."/>
            <person name="Li X."/>
            <person name="Schwartz D.C."/>
            <person name="Wang Y."/>
            <person name="Chen S."/>
        </authorList>
    </citation>
    <scope>NUCLEOTIDE SEQUENCE [LARGE SCALE GENOMIC DNA]</scope>
    <source>
        <strain evidence="2 3">ZZ0214-1</strain>
    </source>
</reference>
<keyword evidence="3" id="KW-1185">Reference proteome</keyword>
<evidence type="ECO:0000313" key="2">
    <source>
        <dbReference type="EMBL" id="PIL26988.1"/>
    </source>
</evidence>
<feature type="region of interest" description="Disordered" evidence="1">
    <location>
        <begin position="385"/>
        <end position="443"/>
    </location>
</feature>
<proteinExistence type="predicted"/>
<comment type="caution">
    <text evidence="2">The sequence shown here is derived from an EMBL/GenBank/DDBJ whole genome shotgun (WGS) entry which is preliminary data.</text>
</comment>
<organism evidence="2 3">
    <name type="scientific">Ganoderma sinense ZZ0214-1</name>
    <dbReference type="NCBI Taxonomy" id="1077348"/>
    <lineage>
        <taxon>Eukaryota</taxon>
        <taxon>Fungi</taxon>
        <taxon>Dikarya</taxon>
        <taxon>Basidiomycota</taxon>
        <taxon>Agaricomycotina</taxon>
        <taxon>Agaricomycetes</taxon>
        <taxon>Polyporales</taxon>
        <taxon>Polyporaceae</taxon>
        <taxon>Ganoderma</taxon>
    </lineage>
</organism>
<accession>A0A2G8S0B0</accession>
<feature type="region of interest" description="Disordered" evidence="1">
    <location>
        <begin position="260"/>
        <end position="287"/>
    </location>
</feature>
<name>A0A2G8S0B0_9APHY</name>
<dbReference type="EMBL" id="AYKW01000034">
    <property type="protein sequence ID" value="PIL26988.1"/>
    <property type="molecule type" value="Genomic_DNA"/>
</dbReference>
<dbReference type="Proteomes" id="UP000230002">
    <property type="component" value="Unassembled WGS sequence"/>
</dbReference>
<gene>
    <name evidence="2" type="ORF">GSI_10127</name>
</gene>
<dbReference type="OrthoDB" id="3232670at2759"/>
<dbReference type="AlphaFoldDB" id="A0A2G8S0B0"/>
<protein>
    <submittedName>
        <fullName evidence="2">Uncharacterized protein</fullName>
    </submittedName>
</protein>
<feature type="region of interest" description="Disordered" evidence="1">
    <location>
        <begin position="1"/>
        <end position="118"/>
    </location>
</feature>
<feature type="compositionally biased region" description="Basic and acidic residues" evidence="1">
    <location>
        <begin position="24"/>
        <end position="46"/>
    </location>
</feature>
<sequence length="491" mass="53729">MFNRTAEYLAHGARSLGPLARLQPEQRRRVEKSSEKISKVLGERPIVDITSSSGGPDGITSEAKQGKKGGKSKKKGSSPPILRLKVTPLRRKSSLLVPRTPRTPRAADTRANRRPLKPVPESVEPAVTYVPRFLPPGSRPAVRISDTSTLQDALFLSPLTPLSLFSPIATAAALEQQYQEVRQLAFAYHALYNSPKEVPPVVEATERVKNVGSYLDLYRVANRGVRDVDADLNTAYAACMDATNPDDAYAAYVACPPLSPKHHRRRSSSFSHGPRSGVLSNDGTPIPRSSYIVPHSASAYSFKDQPGRYSLVIQIPSPLSPTALISFTSSAANSSHLSRSRTLVLDTSKRIRRGTLSETSGDESCPLQKQQREARARAVFAAMGESAAPASTPPVPQTPARTPHGPYWVRQSYRTSGQGSIRRRKSSTRVPPTPCTVRRERRQGWGGEWKAGKMGAVVEGLKDIKTPLPRASWRLTDEEVPPVLKDFIVIQ</sequence>
<evidence type="ECO:0000256" key="1">
    <source>
        <dbReference type="SAM" id="MobiDB-lite"/>
    </source>
</evidence>